<feature type="coiled-coil region" evidence="1">
    <location>
        <begin position="443"/>
        <end position="490"/>
    </location>
</feature>
<dbReference type="AlphaFoldDB" id="A0A9W7E3R4"/>
<protein>
    <submittedName>
        <fullName evidence="2">Uncharacterized protein</fullName>
    </submittedName>
</protein>
<feature type="coiled-coil region" evidence="1">
    <location>
        <begin position="351"/>
        <end position="403"/>
    </location>
</feature>
<feature type="non-terminal residue" evidence="2">
    <location>
        <position position="491"/>
    </location>
</feature>
<proteinExistence type="predicted"/>
<dbReference type="Proteomes" id="UP001165082">
    <property type="component" value="Unassembled WGS sequence"/>
</dbReference>
<accession>A0A9W7E3R4</accession>
<dbReference type="EMBL" id="BRXZ01003753">
    <property type="protein sequence ID" value="GMH61198.1"/>
    <property type="molecule type" value="Genomic_DNA"/>
</dbReference>
<reference evidence="2" key="1">
    <citation type="submission" date="2022-07" db="EMBL/GenBank/DDBJ databases">
        <title>Genome analysis of Parmales, a sister group of diatoms, reveals the evolutionary specialization of diatoms from phago-mixotrophs to photoautotrophs.</title>
        <authorList>
            <person name="Ban H."/>
            <person name="Sato S."/>
            <person name="Yoshikawa S."/>
            <person name="Kazumasa Y."/>
            <person name="Nakamura Y."/>
            <person name="Ichinomiya M."/>
            <person name="Saitoh K."/>
            <person name="Sato N."/>
            <person name="Blanc-Mathieu R."/>
            <person name="Endo H."/>
            <person name="Kuwata A."/>
            <person name="Ogata H."/>
        </authorList>
    </citation>
    <scope>NUCLEOTIDE SEQUENCE</scope>
</reference>
<evidence type="ECO:0000313" key="3">
    <source>
        <dbReference type="Proteomes" id="UP001165082"/>
    </source>
</evidence>
<keyword evidence="3" id="KW-1185">Reference proteome</keyword>
<evidence type="ECO:0000313" key="2">
    <source>
        <dbReference type="EMBL" id="GMH61198.1"/>
    </source>
</evidence>
<gene>
    <name evidence="2" type="ORF">TrRE_jg7166</name>
</gene>
<sequence>EADDMFDMLGATLCIVLNRHASDFRNTSVHQTAQLAARLFSEEASGLLGSGDCNVKLRLQTDFFRPLGGELSLADRLEHFSKFIDKKGIKVNIEDLEPDPIYRVNRARVTLQSTSTKGVQTNTDQIVHQVGTSRRGGYANTEGSMQEVTFTDITGGSPEVWDSSLVVSFNANKATDRSLSCAGYWTQQKGGEDSSVLRHVFLAHMNKACDDNNRQLEEDNGQLEEDNGLLEEEKRMQLEEHAAREKSEAIAKGLHEANEDKEEAVEEAVRLEAVKWQKEMEAALGALEAERQASSKRDAEANDNLRVTWDMLQRLARKLRVEKKVTNVGFGTAATVRRELATVREVSEAIAKEAAHVAAEEEARIAAEEEAAKAEKLRLEEEARVAAEEEAAAKADALRLEEEAAAKMRERFRLMLAERDATAQKEISDLNNHLLAAEKAAVKMRKTLEIEAAKAKKLRLKEEARVAAEEARIAAEEEAAKAEKLRLEEEA</sequence>
<organism evidence="2 3">
    <name type="scientific">Triparma retinervis</name>
    <dbReference type="NCBI Taxonomy" id="2557542"/>
    <lineage>
        <taxon>Eukaryota</taxon>
        <taxon>Sar</taxon>
        <taxon>Stramenopiles</taxon>
        <taxon>Ochrophyta</taxon>
        <taxon>Bolidophyceae</taxon>
        <taxon>Parmales</taxon>
        <taxon>Triparmaceae</taxon>
        <taxon>Triparma</taxon>
    </lineage>
</organism>
<evidence type="ECO:0000256" key="1">
    <source>
        <dbReference type="SAM" id="Coils"/>
    </source>
</evidence>
<feature type="coiled-coil region" evidence="1">
    <location>
        <begin position="206"/>
        <end position="274"/>
    </location>
</feature>
<comment type="caution">
    <text evidence="2">The sequence shown here is derived from an EMBL/GenBank/DDBJ whole genome shotgun (WGS) entry which is preliminary data.</text>
</comment>
<name>A0A9W7E3R4_9STRA</name>
<feature type="non-terminal residue" evidence="2">
    <location>
        <position position="1"/>
    </location>
</feature>
<keyword evidence="1" id="KW-0175">Coiled coil</keyword>